<dbReference type="GO" id="GO:0003676">
    <property type="term" value="F:nucleic acid binding"/>
    <property type="evidence" value="ECO:0007669"/>
    <property type="project" value="InterPro"/>
</dbReference>
<dbReference type="Pfam" id="PF01974">
    <property type="entry name" value="tRNA_int_endo"/>
    <property type="match status" value="1"/>
</dbReference>
<sequence>MLTIFYSNGEMFVYDADDWVILRKQHRIVGQIIGNSNHIPSLPLKILPEEAYLLCHKKLADIRILPKTIRDVDETKIREYEDTLLQAQIEEYRKIRKTQLLNMIDKIVEKRRKLDDNRSVEEILNEELEKSTTINKANMIWPILSVPSDLDISQLQILTEEALLERTTKLKQKVFSDLWERGFYVTEGSKFGGDYLVYYGDPVCHHAIFIIKCVDNSKNISPSEIVTMGRLGTSVKKKAVLASLVNDEVSYITVNWIDA</sequence>
<dbReference type="PIRSF" id="PIRSF017250">
    <property type="entry name" value="tRNA_splic_SEN34"/>
    <property type="match status" value="1"/>
</dbReference>
<comment type="similarity">
    <text evidence="1 4">Belongs to the tRNA-intron endonuclease family.</text>
</comment>
<evidence type="ECO:0000256" key="2">
    <source>
        <dbReference type="ARBA" id="ARBA00022694"/>
    </source>
</evidence>
<dbReference type="InterPro" id="IPR016690">
    <property type="entry name" value="TSEN34"/>
</dbReference>
<dbReference type="Pfam" id="PF26577">
    <property type="entry name" value="TSEN34_N"/>
    <property type="match status" value="1"/>
</dbReference>
<dbReference type="GO" id="GO:0000213">
    <property type="term" value="F:tRNA-intron lyase activity"/>
    <property type="evidence" value="ECO:0007669"/>
    <property type="project" value="UniProtKB-UniRule"/>
</dbReference>
<keyword evidence="2 4" id="KW-0819">tRNA processing</keyword>
<dbReference type="EMBL" id="OU896707">
    <property type="protein sequence ID" value="CAH1115914.1"/>
    <property type="molecule type" value="Genomic_DNA"/>
</dbReference>
<dbReference type="EC" id="4.6.1.16" evidence="4"/>
<reference evidence="8" key="1">
    <citation type="submission" date="2022-01" db="EMBL/GenBank/DDBJ databases">
        <authorList>
            <person name="King R."/>
        </authorList>
    </citation>
    <scope>NUCLEOTIDE SEQUENCE</scope>
</reference>
<keyword evidence="9" id="KW-1185">Reference proteome</keyword>
<dbReference type="AlphaFoldDB" id="A0A9P0DCM8"/>
<dbReference type="GO" id="GO:0000214">
    <property type="term" value="C:tRNA-intron endonuclease complex"/>
    <property type="evidence" value="ECO:0007669"/>
    <property type="project" value="UniProtKB-UniRule"/>
</dbReference>
<dbReference type="InterPro" id="IPR036167">
    <property type="entry name" value="tRNA_intron_Endo_cat-like_sf"/>
</dbReference>
<evidence type="ECO:0000259" key="7">
    <source>
        <dbReference type="Pfam" id="PF26577"/>
    </source>
</evidence>
<evidence type="ECO:0000256" key="1">
    <source>
        <dbReference type="ARBA" id="ARBA00008078"/>
    </source>
</evidence>
<evidence type="ECO:0000313" key="9">
    <source>
        <dbReference type="Proteomes" id="UP001153737"/>
    </source>
</evidence>
<proteinExistence type="inferred from homology"/>
<name>A0A9P0DCM8_PHACE</name>
<evidence type="ECO:0000256" key="3">
    <source>
        <dbReference type="ARBA" id="ARBA00023239"/>
    </source>
</evidence>
<evidence type="ECO:0000259" key="6">
    <source>
        <dbReference type="Pfam" id="PF01974"/>
    </source>
</evidence>
<feature type="domain" description="tRNA intron endonuclease catalytic" evidence="6">
    <location>
        <begin position="170"/>
        <end position="250"/>
    </location>
</feature>
<gene>
    <name evidence="8" type="ORF">PHAECO_LOCUS864</name>
</gene>
<dbReference type="CDD" id="cd22363">
    <property type="entry name" value="tRNA-intron_lyase_C"/>
    <property type="match status" value="1"/>
</dbReference>
<protein>
    <recommendedName>
        <fullName evidence="4">tRNA-splicing endonuclease subunit Sen34</fullName>
        <ecNumber evidence="4">4.6.1.16</ecNumber>
    </recommendedName>
</protein>
<comment type="function">
    <text evidence="4">Constitutes one of the two catalytic subunit of the tRNA-splicing endonuclease complex, a complex responsible for identification and cleavage of the splice sites in pre-tRNA. It cleaves pre-tRNA at the 5'- and 3'-splice sites to release the intron. The products are an intron and two tRNA half-molecules bearing 2',3'-cyclic phosphate and 5'-OH termini. There are no conserved sequences at the splice sites, but the intron is invariably located at the same site in the gene, placing the splice sites an invariant distance from the constant structural features of the tRNA body.</text>
</comment>
<dbReference type="Gene3D" id="3.40.1350.10">
    <property type="match status" value="1"/>
</dbReference>
<organism evidence="8 9">
    <name type="scientific">Phaedon cochleariae</name>
    <name type="common">Mustard beetle</name>
    <dbReference type="NCBI Taxonomy" id="80249"/>
    <lineage>
        <taxon>Eukaryota</taxon>
        <taxon>Metazoa</taxon>
        <taxon>Ecdysozoa</taxon>
        <taxon>Arthropoda</taxon>
        <taxon>Hexapoda</taxon>
        <taxon>Insecta</taxon>
        <taxon>Pterygota</taxon>
        <taxon>Neoptera</taxon>
        <taxon>Endopterygota</taxon>
        <taxon>Coleoptera</taxon>
        <taxon>Polyphaga</taxon>
        <taxon>Cucujiformia</taxon>
        <taxon>Chrysomeloidea</taxon>
        <taxon>Chrysomelidae</taxon>
        <taxon>Chrysomelinae</taxon>
        <taxon>Chrysomelini</taxon>
        <taxon>Phaedon</taxon>
    </lineage>
</organism>
<dbReference type="InterPro" id="IPR006676">
    <property type="entry name" value="tRNA_splic"/>
</dbReference>
<feature type="domain" description="TSEN34 N-terminal" evidence="7">
    <location>
        <begin position="3"/>
        <end position="62"/>
    </location>
</feature>
<dbReference type="Proteomes" id="UP001153737">
    <property type="component" value="Chromosome 1"/>
</dbReference>
<dbReference type="GO" id="GO:0000379">
    <property type="term" value="P:tRNA-type intron splice site recognition and cleavage"/>
    <property type="evidence" value="ECO:0007669"/>
    <property type="project" value="UniProtKB-UniRule"/>
</dbReference>
<dbReference type="SUPFAM" id="SSF53032">
    <property type="entry name" value="tRNA-intron endonuclease catalytic domain-like"/>
    <property type="match status" value="1"/>
</dbReference>
<dbReference type="PANTHER" id="PTHR13070">
    <property type="entry name" value="TRNA-SPLICING ENDONUCLEASE SUBUNIT SEN34-RELATED"/>
    <property type="match status" value="1"/>
</dbReference>
<evidence type="ECO:0000256" key="5">
    <source>
        <dbReference type="PIRSR" id="PIRSR017250-50"/>
    </source>
</evidence>
<feature type="active site" evidence="5">
    <location>
        <position position="198"/>
    </location>
</feature>
<accession>A0A9P0DCM8</accession>
<feature type="active site" evidence="5">
    <location>
        <position position="237"/>
    </location>
</feature>
<reference evidence="8" key="2">
    <citation type="submission" date="2022-10" db="EMBL/GenBank/DDBJ databases">
        <authorList>
            <consortium name="ENA_rothamsted_submissions"/>
            <consortium name="culmorum"/>
            <person name="King R."/>
        </authorList>
    </citation>
    <scope>NUCLEOTIDE SEQUENCE</scope>
</reference>
<dbReference type="PANTHER" id="PTHR13070:SF0">
    <property type="entry name" value="TRNA-SPLICING ENDONUCLEASE SUBUNIT SEN34"/>
    <property type="match status" value="1"/>
</dbReference>
<dbReference type="InterPro" id="IPR011856">
    <property type="entry name" value="tRNA_endonuc-like_dom_sf"/>
</dbReference>
<evidence type="ECO:0000313" key="8">
    <source>
        <dbReference type="EMBL" id="CAH1115914.1"/>
    </source>
</evidence>
<evidence type="ECO:0000256" key="4">
    <source>
        <dbReference type="PIRNR" id="PIRNR017250"/>
    </source>
</evidence>
<feature type="active site" evidence="5">
    <location>
        <position position="206"/>
    </location>
</feature>
<dbReference type="NCBIfam" id="TIGR00324">
    <property type="entry name" value="endA"/>
    <property type="match status" value="1"/>
</dbReference>
<keyword evidence="3 4" id="KW-0456">Lyase</keyword>
<dbReference type="InterPro" id="IPR006677">
    <property type="entry name" value="tRNA_intron_Endonuc_cat-like"/>
</dbReference>
<dbReference type="InterPro" id="IPR059049">
    <property type="entry name" value="TSEN34_N"/>
</dbReference>
<dbReference type="OrthoDB" id="7540137at2759"/>